<proteinExistence type="predicted"/>
<protein>
    <submittedName>
        <fullName evidence="1">Uncharacterized protein</fullName>
    </submittedName>
</protein>
<name>A0A0F9JKJ5_9ZZZZ</name>
<dbReference type="EMBL" id="LAZR01011207">
    <property type="protein sequence ID" value="KKM62896.1"/>
    <property type="molecule type" value="Genomic_DNA"/>
</dbReference>
<evidence type="ECO:0000313" key="1">
    <source>
        <dbReference type="EMBL" id="KKM62896.1"/>
    </source>
</evidence>
<sequence length="90" mass="10331">MSELCKACEIFSICHESQKTVASACQYFEGDLPNGYFKYRSIAVRFIRKKGFASNIGYLDLPKKVWLEQGQLNRLEAEKALSYVKKREAS</sequence>
<dbReference type="AlphaFoldDB" id="A0A0F9JKJ5"/>
<gene>
    <name evidence="1" type="ORF">LCGC14_1517100</name>
</gene>
<comment type="caution">
    <text evidence="1">The sequence shown here is derived from an EMBL/GenBank/DDBJ whole genome shotgun (WGS) entry which is preliminary data.</text>
</comment>
<organism evidence="1">
    <name type="scientific">marine sediment metagenome</name>
    <dbReference type="NCBI Taxonomy" id="412755"/>
    <lineage>
        <taxon>unclassified sequences</taxon>
        <taxon>metagenomes</taxon>
        <taxon>ecological metagenomes</taxon>
    </lineage>
</organism>
<reference evidence="1" key="1">
    <citation type="journal article" date="2015" name="Nature">
        <title>Complex archaea that bridge the gap between prokaryotes and eukaryotes.</title>
        <authorList>
            <person name="Spang A."/>
            <person name="Saw J.H."/>
            <person name="Jorgensen S.L."/>
            <person name="Zaremba-Niedzwiedzka K."/>
            <person name="Martijn J."/>
            <person name="Lind A.E."/>
            <person name="van Eijk R."/>
            <person name="Schleper C."/>
            <person name="Guy L."/>
            <person name="Ettema T.J."/>
        </authorList>
    </citation>
    <scope>NUCLEOTIDE SEQUENCE</scope>
</reference>
<accession>A0A0F9JKJ5</accession>